<dbReference type="AlphaFoldDB" id="A0A9X3SCV0"/>
<comment type="caution">
    <text evidence="2">The sequence shown here is derived from an EMBL/GenBank/DDBJ whole genome shotgun (WGS) entry which is preliminary data.</text>
</comment>
<evidence type="ECO:0000313" key="2">
    <source>
        <dbReference type="EMBL" id="MDA0182930.1"/>
    </source>
</evidence>
<dbReference type="PANTHER" id="PTHR36840">
    <property type="entry name" value="BLL5714 PROTEIN"/>
    <property type="match status" value="1"/>
</dbReference>
<dbReference type="Proteomes" id="UP001147653">
    <property type="component" value="Unassembled WGS sequence"/>
</dbReference>
<feature type="transmembrane region" description="Helical" evidence="1">
    <location>
        <begin position="126"/>
        <end position="145"/>
    </location>
</feature>
<feature type="transmembrane region" description="Helical" evidence="1">
    <location>
        <begin position="249"/>
        <end position="272"/>
    </location>
</feature>
<evidence type="ECO:0000313" key="3">
    <source>
        <dbReference type="Proteomes" id="UP001147653"/>
    </source>
</evidence>
<proteinExistence type="predicted"/>
<feature type="transmembrane region" description="Helical" evidence="1">
    <location>
        <begin position="180"/>
        <end position="199"/>
    </location>
</feature>
<keyword evidence="1" id="KW-0812">Transmembrane</keyword>
<keyword evidence="1" id="KW-1133">Transmembrane helix</keyword>
<accession>A0A9X3SCV0</accession>
<gene>
    <name evidence="2" type="ORF">OJ997_21640</name>
</gene>
<evidence type="ECO:0000256" key="1">
    <source>
        <dbReference type="SAM" id="Phobius"/>
    </source>
</evidence>
<dbReference type="Pfam" id="PF06772">
    <property type="entry name" value="LtrA"/>
    <property type="match status" value="1"/>
</dbReference>
<keyword evidence="1" id="KW-0472">Membrane</keyword>
<feature type="transmembrane region" description="Helical" evidence="1">
    <location>
        <begin position="96"/>
        <end position="114"/>
    </location>
</feature>
<feature type="transmembrane region" description="Helical" evidence="1">
    <location>
        <begin position="352"/>
        <end position="370"/>
    </location>
</feature>
<sequence>MPLPGSSAVADRPVAAAPPIPHLRPRGVGGAQPVTTVELFFDLVYVFAVTQLSHMVVDDLTFARVASAAFLLLVVWWAWIYTTWMANWFDPSSPRVRGVLALAMLASLLMAAALPGALDEHGWQFAGAYVALQVGRNLAAALLLPRGHAVRDIYERLVLWSVASGVLWLAGAAVDGEQRLLLWIPALLLELAAPIAGYWRPGRGHAGTSDYDIEGGHFAERCQLFIIIALGESIVVTGATASAAGLSPTVLLCLALAFAQIAAMWWVYFGATAERASATMASCEDPGRYARDAYTYGHLPIVGGIIATAVGVDLLIAHPDHALHGVALAAVLGGPALYLAGESLFRWRMTGAHNRPGLAVSAALLALVPIGGQVSALILSAMVTALLALLVAWEPVRQTRSLSQYSRQL</sequence>
<dbReference type="RefSeq" id="WP_270027315.1">
    <property type="nucleotide sequence ID" value="NZ_JAPDDP010000043.1"/>
</dbReference>
<reference evidence="2" key="1">
    <citation type="submission" date="2022-10" db="EMBL/GenBank/DDBJ databases">
        <title>The WGS of Solirubrobacter phytolaccae KCTC 29190.</title>
        <authorList>
            <person name="Jiang Z."/>
        </authorList>
    </citation>
    <scope>NUCLEOTIDE SEQUENCE</scope>
    <source>
        <strain evidence="2">KCTC 29190</strain>
    </source>
</reference>
<feature type="transmembrane region" description="Helical" evidence="1">
    <location>
        <begin position="62"/>
        <end position="84"/>
    </location>
</feature>
<dbReference type="InterPro" id="IPR010640">
    <property type="entry name" value="Low_temperature_requirement_A"/>
</dbReference>
<dbReference type="EMBL" id="JAPDDP010000043">
    <property type="protein sequence ID" value="MDA0182930.1"/>
    <property type="molecule type" value="Genomic_DNA"/>
</dbReference>
<feature type="transmembrane region" description="Helical" evidence="1">
    <location>
        <begin position="293"/>
        <end position="316"/>
    </location>
</feature>
<name>A0A9X3SCV0_9ACTN</name>
<keyword evidence="3" id="KW-1185">Reference proteome</keyword>
<organism evidence="2 3">
    <name type="scientific">Solirubrobacter phytolaccae</name>
    <dbReference type="NCBI Taxonomy" id="1404360"/>
    <lineage>
        <taxon>Bacteria</taxon>
        <taxon>Bacillati</taxon>
        <taxon>Actinomycetota</taxon>
        <taxon>Thermoleophilia</taxon>
        <taxon>Solirubrobacterales</taxon>
        <taxon>Solirubrobacteraceae</taxon>
        <taxon>Solirubrobacter</taxon>
    </lineage>
</organism>
<feature type="transmembrane region" description="Helical" evidence="1">
    <location>
        <begin position="224"/>
        <end position="243"/>
    </location>
</feature>
<feature type="transmembrane region" description="Helical" evidence="1">
    <location>
        <begin position="157"/>
        <end position="174"/>
    </location>
</feature>
<dbReference type="PANTHER" id="PTHR36840:SF1">
    <property type="entry name" value="BLL5714 PROTEIN"/>
    <property type="match status" value="1"/>
</dbReference>
<protein>
    <submittedName>
        <fullName evidence="2">Low temperature requirement protein A</fullName>
    </submittedName>
</protein>
<feature type="transmembrane region" description="Helical" evidence="1">
    <location>
        <begin position="322"/>
        <end position="340"/>
    </location>
</feature>